<dbReference type="Pfam" id="PF17900">
    <property type="entry name" value="Peptidase_M1_N"/>
    <property type="match status" value="1"/>
</dbReference>
<evidence type="ECO:0000256" key="3">
    <source>
        <dbReference type="ARBA" id="ARBA00010136"/>
    </source>
</evidence>
<dbReference type="Gene3D" id="1.25.50.20">
    <property type="match status" value="1"/>
</dbReference>
<proteinExistence type="inferred from homology"/>
<keyword evidence="10" id="KW-0735">Signal-anchor</keyword>
<dbReference type="InterPro" id="IPR045357">
    <property type="entry name" value="Aminopeptidase_N-like_N"/>
</dbReference>
<feature type="domain" description="Aminopeptidase N-like N-terminal" evidence="17">
    <location>
        <begin position="25"/>
        <end position="206"/>
    </location>
</feature>
<dbReference type="GO" id="GO:0005615">
    <property type="term" value="C:extracellular space"/>
    <property type="evidence" value="ECO:0007669"/>
    <property type="project" value="TreeGrafter"/>
</dbReference>
<dbReference type="CDD" id="cd09601">
    <property type="entry name" value="M1_APN-Q_like"/>
    <property type="match status" value="1"/>
</dbReference>
<comment type="cofactor">
    <cofactor evidence="1">
        <name>Zn(2+)</name>
        <dbReference type="ChEBI" id="CHEBI:29105"/>
    </cofactor>
</comment>
<evidence type="ECO:0000256" key="13">
    <source>
        <dbReference type="ARBA" id="ARBA00023136"/>
    </source>
</evidence>
<evidence type="ECO:0000256" key="1">
    <source>
        <dbReference type="ARBA" id="ARBA00001947"/>
    </source>
</evidence>
<evidence type="ECO:0000256" key="4">
    <source>
        <dbReference type="ARBA" id="ARBA00022438"/>
    </source>
</evidence>
<evidence type="ECO:0000313" key="20">
    <source>
        <dbReference type="EMBL" id="CAB4871225.1"/>
    </source>
</evidence>
<keyword evidence="4" id="KW-0031">Aminopeptidase</keyword>
<evidence type="ECO:0000256" key="5">
    <source>
        <dbReference type="ARBA" id="ARBA00022670"/>
    </source>
</evidence>
<dbReference type="InterPro" id="IPR034016">
    <property type="entry name" value="M1_APN-typ"/>
</dbReference>
<sequence>MTSPQIDSPTDRSQLDPFRLPRYIVPSRYDLTLEPHLNESTFDGQALITVQVRAATQLIVLNSIELDITSVFVDGQPAPFSLDVETERLFIGLLEELQPGLAMIDIVFTGILNDKLRGFYRSTYVDENGEQQVVAATQMQSTDCRRAFPCFDEPDFKAVFATTLISAPDHLAISNGPEISRSVITREQGNKVAVKFADTMPMSTYLVAFVVGKLEATAPVDVDGVPLRIVHTPGKGHLTEFGLDVGVKSLRWFVNYYGIPYPDAKIDMIALPDFAAGAMENVGCITYRESLLLVDPATSTQADQQNVADVVSHELAHMWFGDLVTMKWWNGIWLNEAFATFMEVAAVDSFRSEWQRWTSFSLERSAAFEVDSLVNTRSVEFAVRSPQDCEGMFDVLTYQKGGSLLRMLEQYLGTGRFREGIRLYLNTHSYGNTETSDLWDAIETAVANDGGEPVRDLMDSWIWQPGYPLILASLDATKTKLVLQQQRFTFTPESLDDPQNWLVPIHIRINGIETKYLLSDQPLEIPVANDNAAIVVNAGGYGYYRVAYSPELLSRLQGQELAQLATIERYSLVDDAWNAVVAGRLQAIDYLGFVSGFTDERDLAVWQAIAIGLRGCGRLLDDANYPKLQQRIRTLVAPVIADLSWEAQHSEDDLRAKLRGLLVALLAVNGNDLDAQEKCRELLALHDQHTNSVHPELVAAATTVVASTSGESAYEYFLEKFRTTDNPQDQLRYLYALTDFDSPELVLRTCNFAVGGEVKSQNAPFVLARCIALRENGVLAWNFVRQYWEQAQQKFPTNTIVRMIDPIKFLNTPDLEADVQAFFSEHGIPQATKTLQQVLERQRVNTALRTREETRLNAEL</sequence>
<keyword evidence="13" id="KW-0472">Membrane</keyword>
<evidence type="ECO:0000256" key="8">
    <source>
        <dbReference type="ARBA" id="ARBA00022801"/>
    </source>
</evidence>
<keyword evidence="6" id="KW-0812">Transmembrane</keyword>
<dbReference type="InterPro" id="IPR024571">
    <property type="entry name" value="ERAP1-like_C_dom"/>
</dbReference>
<dbReference type="GO" id="GO:0008270">
    <property type="term" value="F:zinc ion binding"/>
    <property type="evidence" value="ECO:0007669"/>
    <property type="project" value="InterPro"/>
</dbReference>
<evidence type="ECO:0000313" key="18">
    <source>
        <dbReference type="EMBL" id="CAB4720156.1"/>
    </source>
</evidence>
<dbReference type="AlphaFoldDB" id="A0A6J7DQM1"/>
<evidence type="ECO:0000313" key="19">
    <source>
        <dbReference type="EMBL" id="CAB4796225.1"/>
    </source>
</evidence>
<keyword evidence="11" id="KW-1133">Transmembrane helix</keyword>
<keyword evidence="5" id="KW-0645">Protease</keyword>
<dbReference type="GO" id="GO:0042277">
    <property type="term" value="F:peptide binding"/>
    <property type="evidence" value="ECO:0007669"/>
    <property type="project" value="TreeGrafter"/>
</dbReference>
<evidence type="ECO:0000256" key="11">
    <source>
        <dbReference type="ARBA" id="ARBA00022989"/>
    </source>
</evidence>
<evidence type="ECO:0000256" key="14">
    <source>
        <dbReference type="ARBA" id="ARBA00023180"/>
    </source>
</evidence>
<evidence type="ECO:0000256" key="2">
    <source>
        <dbReference type="ARBA" id="ARBA00004606"/>
    </source>
</evidence>
<dbReference type="EMBL" id="CAEZYH010000035">
    <property type="protein sequence ID" value="CAB4720156.1"/>
    <property type="molecule type" value="Genomic_DNA"/>
</dbReference>
<evidence type="ECO:0000256" key="10">
    <source>
        <dbReference type="ARBA" id="ARBA00022968"/>
    </source>
</evidence>
<evidence type="ECO:0000313" key="21">
    <source>
        <dbReference type="EMBL" id="CAB4897547.1"/>
    </source>
</evidence>
<evidence type="ECO:0000259" key="15">
    <source>
        <dbReference type="Pfam" id="PF01433"/>
    </source>
</evidence>
<dbReference type="GO" id="GO:0016020">
    <property type="term" value="C:membrane"/>
    <property type="evidence" value="ECO:0007669"/>
    <property type="project" value="UniProtKB-SubCell"/>
</dbReference>
<dbReference type="GO" id="GO:0043171">
    <property type="term" value="P:peptide catabolic process"/>
    <property type="evidence" value="ECO:0007669"/>
    <property type="project" value="TreeGrafter"/>
</dbReference>
<keyword evidence="12" id="KW-0482">Metalloprotease</keyword>
<reference evidence="20" key="1">
    <citation type="submission" date="2020-05" db="EMBL/GenBank/DDBJ databases">
        <authorList>
            <person name="Chiriac C."/>
            <person name="Salcher M."/>
            <person name="Ghai R."/>
            <person name="Kavagutti S V."/>
        </authorList>
    </citation>
    <scope>NUCLEOTIDE SEQUENCE</scope>
</reference>
<dbReference type="InterPro" id="IPR042097">
    <property type="entry name" value="Aminopeptidase_N-like_N_sf"/>
</dbReference>
<keyword evidence="7" id="KW-0479">Metal-binding</keyword>
<dbReference type="EMBL" id="CAFAAL010000019">
    <property type="protein sequence ID" value="CAB4796225.1"/>
    <property type="molecule type" value="Genomic_DNA"/>
</dbReference>
<keyword evidence="9" id="KW-0862">Zinc</keyword>
<dbReference type="GO" id="GO:0005737">
    <property type="term" value="C:cytoplasm"/>
    <property type="evidence" value="ECO:0007669"/>
    <property type="project" value="TreeGrafter"/>
</dbReference>
<evidence type="ECO:0000256" key="7">
    <source>
        <dbReference type="ARBA" id="ARBA00022723"/>
    </source>
</evidence>
<dbReference type="InterPro" id="IPR050344">
    <property type="entry name" value="Peptidase_M1_aminopeptidases"/>
</dbReference>
<name>A0A6J7DQM1_9ZZZZ</name>
<evidence type="ECO:0000256" key="9">
    <source>
        <dbReference type="ARBA" id="ARBA00022833"/>
    </source>
</evidence>
<evidence type="ECO:0000256" key="12">
    <source>
        <dbReference type="ARBA" id="ARBA00023049"/>
    </source>
</evidence>
<dbReference type="InterPro" id="IPR027268">
    <property type="entry name" value="Peptidase_M4/M1_CTD_sf"/>
</dbReference>
<dbReference type="SUPFAM" id="SSF63737">
    <property type="entry name" value="Leukotriene A4 hydrolase N-terminal domain"/>
    <property type="match status" value="1"/>
</dbReference>
<dbReference type="GO" id="GO:0070006">
    <property type="term" value="F:metalloaminopeptidase activity"/>
    <property type="evidence" value="ECO:0007669"/>
    <property type="project" value="TreeGrafter"/>
</dbReference>
<evidence type="ECO:0000259" key="17">
    <source>
        <dbReference type="Pfam" id="PF17900"/>
    </source>
</evidence>
<dbReference type="PRINTS" id="PR00756">
    <property type="entry name" value="ALADIPTASE"/>
</dbReference>
<dbReference type="Gene3D" id="2.60.40.1910">
    <property type="match status" value="1"/>
</dbReference>
<dbReference type="InterPro" id="IPR001930">
    <property type="entry name" value="Peptidase_M1"/>
</dbReference>
<comment type="subcellular location">
    <subcellularLocation>
        <location evidence="2">Membrane</location>
        <topology evidence="2">Single-pass type II membrane protein</topology>
    </subcellularLocation>
</comment>
<dbReference type="Pfam" id="PF11838">
    <property type="entry name" value="ERAP1_C"/>
    <property type="match status" value="1"/>
</dbReference>
<dbReference type="Gene3D" id="1.10.390.10">
    <property type="entry name" value="Neutral Protease Domain 2"/>
    <property type="match status" value="1"/>
</dbReference>
<dbReference type="InterPro" id="IPR014782">
    <property type="entry name" value="Peptidase_M1_dom"/>
</dbReference>
<dbReference type="PANTHER" id="PTHR11533:SF174">
    <property type="entry name" value="PUROMYCIN-SENSITIVE AMINOPEPTIDASE-RELATED"/>
    <property type="match status" value="1"/>
</dbReference>
<dbReference type="EMBL" id="CAFBLJ010000047">
    <property type="protein sequence ID" value="CAB4871225.1"/>
    <property type="molecule type" value="Genomic_DNA"/>
</dbReference>
<gene>
    <name evidence="18" type="ORF">UFOPK2658_00963</name>
    <name evidence="19" type="ORF">UFOPK3004_00376</name>
    <name evidence="20" type="ORF">UFOPK3304_01011</name>
    <name evidence="21" type="ORF">UFOPK3494_00762</name>
    <name evidence="22" type="ORF">UFOPK4134_00533</name>
</gene>
<dbReference type="Gene3D" id="2.60.40.1730">
    <property type="entry name" value="tricorn interacting facor f3 domain"/>
    <property type="match status" value="1"/>
</dbReference>
<keyword evidence="14" id="KW-0325">Glycoprotein</keyword>
<evidence type="ECO:0000259" key="16">
    <source>
        <dbReference type="Pfam" id="PF11838"/>
    </source>
</evidence>
<dbReference type="FunFam" id="1.10.390.10:FF:000006">
    <property type="entry name" value="Puromycin-sensitive aminopeptidase"/>
    <property type="match status" value="1"/>
</dbReference>
<dbReference type="SUPFAM" id="SSF55486">
    <property type="entry name" value="Metalloproteases ('zincins'), catalytic domain"/>
    <property type="match status" value="1"/>
</dbReference>
<evidence type="ECO:0000256" key="6">
    <source>
        <dbReference type="ARBA" id="ARBA00022692"/>
    </source>
</evidence>
<feature type="domain" description="ERAP1-like C-terminal" evidence="16">
    <location>
        <begin position="534"/>
        <end position="843"/>
    </location>
</feature>
<keyword evidence="8" id="KW-0378">Hydrolase</keyword>
<dbReference type="FunFam" id="2.60.40.1730:FF:000001">
    <property type="entry name" value="Leucyl-cystinyl aminopeptidase"/>
    <property type="match status" value="1"/>
</dbReference>
<protein>
    <submittedName>
        <fullName evidence="20">Unannotated protein</fullName>
    </submittedName>
</protein>
<dbReference type="EMBL" id="CAFBPS010000025">
    <property type="protein sequence ID" value="CAB5025431.1"/>
    <property type="molecule type" value="Genomic_DNA"/>
</dbReference>
<feature type="domain" description="Peptidase M1 membrane alanine aminopeptidase" evidence="15">
    <location>
        <begin position="241"/>
        <end position="461"/>
    </location>
</feature>
<dbReference type="PANTHER" id="PTHR11533">
    <property type="entry name" value="PROTEASE M1 ZINC METALLOPROTEASE"/>
    <property type="match status" value="1"/>
</dbReference>
<dbReference type="Pfam" id="PF01433">
    <property type="entry name" value="Peptidase_M1"/>
    <property type="match status" value="1"/>
</dbReference>
<accession>A0A6J7DQM1</accession>
<comment type="similarity">
    <text evidence="3">Belongs to the peptidase M1 family.</text>
</comment>
<dbReference type="EMBL" id="CAFBMF010000036">
    <property type="protein sequence ID" value="CAB4897547.1"/>
    <property type="molecule type" value="Genomic_DNA"/>
</dbReference>
<dbReference type="GO" id="GO:0006508">
    <property type="term" value="P:proteolysis"/>
    <property type="evidence" value="ECO:0007669"/>
    <property type="project" value="UniProtKB-KW"/>
</dbReference>
<organism evidence="20">
    <name type="scientific">freshwater metagenome</name>
    <dbReference type="NCBI Taxonomy" id="449393"/>
    <lineage>
        <taxon>unclassified sequences</taxon>
        <taxon>metagenomes</taxon>
        <taxon>ecological metagenomes</taxon>
    </lineage>
</organism>
<evidence type="ECO:0000313" key="22">
    <source>
        <dbReference type="EMBL" id="CAB5025431.1"/>
    </source>
</evidence>